<proteinExistence type="inferred from homology"/>
<feature type="region of interest" description="Disordered" evidence="11">
    <location>
        <begin position="556"/>
        <end position="575"/>
    </location>
</feature>
<evidence type="ECO:0000256" key="3">
    <source>
        <dbReference type="ARBA" id="ARBA00022722"/>
    </source>
</evidence>
<dbReference type="EMBL" id="JAWJWF010000045">
    <property type="protein sequence ID" value="KAK6626466.1"/>
    <property type="molecule type" value="Genomic_DNA"/>
</dbReference>
<comment type="similarity">
    <text evidence="2">Belongs to the ZC3H12 family.</text>
</comment>
<evidence type="ECO:0000259" key="12">
    <source>
        <dbReference type="PROSITE" id="PS50103"/>
    </source>
</evidence>
<keyword evidence="4 10" id="KW-0479">Metal-binding</keyword>
<keyword evidence="7" id="KW-0378">Hydrolase</keyword>
<dbReference type="InterPro" id="IPR021869">
    <property type="entry name" value="RNase_Zc3h12_NYN"/>
</dbReference>
<keyword evidence="6 10" id="KW-0863">Zinc-finger</keyword>
<dbReference type="PANTHER" id="PTHR12876:SF35">
    <property type="entry name" value="LD08718P-RELATED"/>
    <property type="match status" value="1"/>
</dbReference>
<accession>A0ABR1ARW8</accession>
<keyword evidence="3" id="KW-0540">Nuclease</keyword>
<keyword evidence="14" id="KW-1185">Reference proteome</keyword>
<reference evidence="13 14" key="1">
    <citation type="submission" date="2023-09" db="EMBL/GenBank/DDBJ databases">
        <title>Genomes of two closely related lineages of the louse Polyplax serrata with different host specificities.</title>
        <authorList>
            <person name="Martinu J."/>
            <person name="Tarabai H."/>
            <person name="Stefka J."/>
            <person name="Hypsa V."/>
        </authorList>
    </citation>
    <scope>NUCLEOTIDE SEQUENCE [LARGE SCALE GENOMIC DNA]</scope>
    <source>
        <strain evidence="13">98ZLc_SE</strain>
    </source>
</reference>
<dbReference type="InterPro" id="IPR040546">
    <property type="entry name" value="Rege-1_UBA-like"/>
</dbReference>
<keyword evidence="8 10" id="KW-0862">Zinc</keyword>
<dbReference type="PANTHER" id="PTHR12876">
    <property type="entry name" value="N4BP1-RELATED"/>
    <property type="match status" value="1"/>
</dbReference>
<dbReference type="Pfam" id="PF18039">
    <property type="entry name" value="UBA_6"/>
    <property type="match status" value="1"/>
</dbReference>
<dbReference type="InterPro" id="IPR051101">
    <property type="entry name" value="ZC3H12/N4BP1_RNase_Reg"/>
</dbReference>
<dbReference type="Pfam" id="PF11977">
    <property type="entry name" value="RNase_Zc3h12a"/>
    <property type="match status" value="1"/>
</dbReference>
<protein>
    <recommendedName>
        <fullName evidence="12">C3H1-type domain-containing protein</fullName>
    </recommendedName>
</protein>
<dbReference type="Gene3D" id="3.40.50.11980">
    <property type="match status" value="1"/>
</dbReference>
<evidence type="ECO:0000256" key="9">
    <source>
        <dbReference type="ARBA" id="ARBA00022842"/>
    </source>
</evidence>
<evidence type="ECO:0000256" key="5">
    <source>
        <dbReference type="ARBA" id="ARBA00022759"/>
    </source>
</evidence>
<evidence type="ECO:0000256" key="7">
    <source>
        <dbReference type="ARBA" id="ARBA00022801"/>
    </source>
</evidence>
<name>A0ABR1ARW8_POLSC</name>
<evidence type="ECO:0000256" key="6">
    <source>
        <dbReference type="ARBA" id="ARBA00022771"/>
    </source>
</evidence>
<feature type="zinc finger region" description="C3H1-type" evidence="10">
    <location>
        <begin position="401"/>
        <end position="426"/>
    </location>
</feature>
<comment type="caution">
    <text evidence="13">The sequence shown here is derived from an EMBL/GenBank/DDBJ whole genome shotgun (WGS) entry which is preliminary data.</text>
</comment>
<dbReference type="InterPro" id="IPR000571">
    <property type="entry name" value="Znf_CCCH"/>
</dbReference>
<gene>
    <name evidence="13" type="ORF">RUM44_008939</name>
</gene>
<dbReference type="Proteomes" id="UP001359485">
    <property type="component" value="Unassembled WGS sequence"/>
</dbReference>
<evidence type="ECO:0000256" key="2">
    <source>
        <dbReference type="ARBA" id="ARBA00010922"/>
    </source>
</evidence>
<evidence type="ECO:0000256" key="10">
    <source>
        <dbReference type="PROSITE-ProRule" id="PRU00723"/>
    </source>
</evidence>
<evidence type="ECO:0000256" key="8">
    <source>
        <dbReference type="ARBA" id="ARBA00022833"/>
    </source>
</evidence>
<evidence type="ECO:0000256" key="1">
    <source>
        <dbReference type="ARBA" id="ARBA00001946"/>
    </source>
</evidence>
<evidence type="ECO:0000313" key="13">
    <source>
        <dbReference type="EMBL" id="KAK6626466.1"/>
    </source>
</evidence>
<feature type="region of interest" description="Disordered" evidence="11">
    <location>
        <begin position="116"/>
        <end position="145"/>
    </location>
</feature>
<organism evidence="13 14">
    <name type="scientific">Polyplax serrata</name>
    <name type="common">Common mouse louse</name>
    <dbReference type="NCBI Taxonomy" id="468196"/>
    <lineage>
        <taxon>Eukaryota</taxon>
        <taxon>Metazoa</taxon>
        <taxon>Ecdysozoa</taxon>
        <taxon>Arthropoda</taxon>
        <taxon>Hexapoda</taxon>
        <taxon>Insecta</taxon>
        <taxon>Pterygota</taxon>
        <taxon>Neoptera</taxon>
        <taxon>Paraneoptera</taxon>
        <taxon>Psocodea</taxon>
        <taxon>Troctomorpha</taxon>
        <taxon>Phthiraptera</taxon>
        <taxon>Anoplura</taxon>
        <taxon>Polyplacidae</taxon>
        <taxon>Polyplax</taxon>
    </lineage>
</organism>
<evidence type="ECO:0000256" key="11">
    <source>
        <dbReference type="SAM" id="MobiDB-lite"/>
    </source>
</evidence>
<keyword evidence="5" id="KW-0255">Endonuclease</keyword>
<evidence type="ECO:0000313" key="14">
    <source>
        <dbReference type="Proteomes" id="UP001359485"/>
    </source>
</evidence>
<keyword evidence="9" id="KW-0460">Magnesium</keyword>
<sequence length="729" mass="81934">MDEQIRRPKLRIKRENVELIQNQAEVVWKLFSVRIGSVTECDKSDSNDVLIDVEWDNNCENQLLERISKLQAAKEIINRTDGMEFALKMNASSTRSLRGPFNTNYLDVICSQKNENDETSLGGEDSSYDSDFEVEESKSHQDVSRTVSDTLAAEYSEYVSAQGVNTSNYTAKVEFGLKLGYTEKLVQAALCKLGPNPSQNELLAELIKLGAQSPKFTDLDGEDAEAEGTVEESCVKLRAIVIDGSNVAMSHGNKEVFSCRGIQICVDWFRSRGHREITVFVPKWRKEGSRPDNPISDQEILTELEKERVVVFTPSRLMGGKRTICYDDRYILRLASELDGIVVSNDNYRDLAQESAEFRKIVEERTLMYSFVNDRFMPPDDPLGRSGPTLDNFLKVQHRKSDPAPLCPYGKKCTYGNKCKYHHPERGSMPHKSVSDRLVEHAQKHWQARGNKESIGMNQLKGKSLSVPLSTTDDQTKQQHGAVRKIPLSRTKSSVPGCPVASCATDEEKADKSKCGENMINERLGTPGNRTHSPYWRPLNTSDWQYAHMLSQGSSHSAVGHRLSDPEPSQGEMPGNLHRKLERQLTLNPYDHRMYWEHQSVTRISSAPDSYIPVPPGLGVHRQIHRHSSTSDSQINLCGPDSAVQSDILGSRSWVPAHSSLVYPSGAVGLSTQASHMDSYSKEEVRRKLHYHLSSIFPEEQVRTALQLYPNETKPQEICAAILALFPKP</sequence>
<comment type="cofactor">
    <cofactor evidence="1">
        <name>Mg(2+)</name>
        <dbReference type="ChEBI" id="CHEBI:18420"/>
    </cofactor>
</comment>
<evidence type="ECO:0000256" key="4">
    <source>
        <dbReference type="ARBA" id="ARBA00022723"/>
    </source>
</evidence>
<feature type="domain" description="C3H1-type" evidence="12">
    <location>
        <begin position="401"/>
        <end position="426"/>
    </location>
</feature>
<dbReference type="CDD" id="cd18729">
    <property type="entry name" value="PIN_Zc3h12-like"/>
    <property type="match status" value="1"/>
</dbReference>
<dbReference type="PROSITE" id="PS50103">
    <property type="entry name" value="ZF_C3H1"/>
    <property type="match status" value="1"/>
</dbReference>